<dbReference type="EMBL" id="QMBP01000022">
    <property type="protein sequence ID" value="RAZ84672.1"/>
    <property type="molecule type" value="Genomic_DNA"/>
</dbReference>
<accession>A0A330HBT9</accession>
<reference evidence="1 2" key="1">
    <citation type="submission" date="2018-07" db="EMBL/GenBank/DDBJ databases">
        <title>Diversity of Mesorhizobium strains in Brazil.</title>
        <authorList>
            <person name="Helene L.C.F."/>
            <person name="Dall'Agnol R."/>
            <person name="Delamuta J.R.M."/>
            <person name="Hungria M."/>
        </authorList>
    </citation>
    <scope>NUCLEOTIDE SEQUENCE [LARGE SCALE GENOMIC DNA]</scope>
    <source>
        <strain evidence="1 2">AC99b</strain>
    </source>
</reference>
<proteinExistence type="predicted"/>
<gene>
    <name evidence="1" type="ORF">DPM33_30960</name>
</gene>
<dbReference type="AlphaFoldDB" id="A0A330HBT9"/>
<name>A0A330HBT9_9HYPH</name>
<sequence>MATFRQLLLATMFPGEVTRIRHVQNSIKLALVLVLCGCTSCFAGSDLLRVSVDCPKPPASGNLVTVDEKPNGYESRITTSYVRGQVDKITVANSVDGSNFRDQFMLGRSTSTGTNEFPAFRAFEDRANELLRFFCLAEPAAKQRYLDLMQANRALLRQ</sequence>
<comment type="caution">
    <text evidence="1">The sequence shown here is derived from an EMBL/GenBank/DDBJ whole genome shotgun (WGS) entry which is preliminary data.</text>
</comment>
<organism evidence="1 2">
    <name type="scientific">Mesorhizobium hawassense</name>
    <dbReference type="NCBI Taxonomy" id="1209954"/>
    <lineage>
        <taxon>Bacteria</taxon>
        <taxon>Pseudomonadati</taxon>
        <taxon>Pseudomonadota</taxon>
        <taxon>Alphaproteobacteria</taxon>
        <taxon>Hyphomicrobiales</taxon>
        <taxon>Phyllobacteriaceae</taxon>
        <taxon>Mesorhizobium</taxon>
    </lineage>
</organism>
<evidence type="ECO:0000313" key="1">
    <source>
        <dbReference type="EMBL" id="RAZ84672.1"/>
    </source>
</evidence>
<keyword evidence="2" id="KW-1185">Reference proteome</keyword>
<evidence type="ECO:0000313" key="2">
    <source>
        <dbReference type="Proteomes" id="UP000251558"/>
    </source>
</evidence>
<dbReference type="Proteomes" id="UP000251558">
    <property type="component" value="Unassembled WGS sequence"/>
</dbReference>
<protein>
    <submittedName>
        <fullName evidence="1">Uncharacterized protein</fullName>
    </submittedName>
</protein>